<dbReference type="InterPro" id="IPR013249">
    <property type="entry name" value="RNA_pol_sigma70_r4_t2"/>
</dbReference>
<dbReference type="GO" id="GO:0003677">
    <property type="term" value="F:DNA binding"/>
    <property type="evidence" value="ECO:0007669"/>
    <property type="project" value="UniProtKB-KW"/>
</dbReference>
<dbReference type="InterPro" id="IPR036388">
    <property type="entry name" value="WH-like_DNA-bd_sf"/>
</dbReference>
<dbReference type="AlphaFoldDB" id="A0A2V2YN32"/>
<keyword evidence="5" id="KW-0804">Transcription</keyword>
<proteinExistence type="inferred from homology"/>
<dbReference type="Pfam" id="PF04542">
    <property type="entry name" value="Sigma70_r2"/>
    <property type="match status" value="1"/>
</dbReference>
<evidence type="ECO:0000256" key="5">
    <source>
        <dbReference type="ARBA" id="ARBA00023163"/>
    </source>
</evidence>
<evidence type="ECO:0000259" key="7">
    <source>
        <dbReference type="Pfam" id="PF08281"/>
    </source>
</evidence>
<keyword evidence="3" id="KW-0731">Sigma factor</keyword>
<protein>
    <submittedName>
        <fullName evidence="8">RNA polymerase sigma-70 factor (ECF subfamily)</fullName>
    </submittedName>
</protein>
<evidence type="ECO:0000256" key="4">
    <source>
        <dbReference type="ARBA" id="ARBA00023125"/>
    </source>
</evidence>
<dbReference type="PANTHER" id="PTHR43133:SF8">
    <property type="entry name" value="RNA POLYMERASE SIGMA FACTOR HI_1459-RELATED"/>
    <property type="match status" value="1"/>
</dbReference>
<dbReference type="Gene3D" id="1.10.10.10">
    <property type="entry name" value="Winged helix-like DNA-binding domain superfamily/Winged helix DNA-binding domain"/>
    <property type="match status" value="1"/>
</dbReference>
<gene>
    <name evidence="8" type="ORF">DFQ01_12550</name>
</gene>
<dbReference type="InterPro" id="IPR039425">
    <property type="entry name" value="RNA_pol_sigma-70-like"/>
</dbReference>
<dbReference type="SUPFAM" id="SSF88946">
    <property type="entry name" value="Sigma2 domain of RNA polymerase sigma factors"/>
    <property type="match status" value="1"/>
</dbReference>
<dbReference type="InterPro" id="IPR013324">
    <property type="entry name" value="RNA_pol_sigma_r3/r4-like"/>
</dbReference>
<accession>A0A2V2YN32</accession>
<dbReference type="OrthoDB" id="2381154at2"/>
<reference evidence="8 9" key="1">
    <citation type="submission" date="2018-05" db="EMBL/GenBank/DDBJ databases">
        <title>Genomic Encyclopedia of Type Strains, Phase III (KMG-III): the genomes of soil and plant-associated and newly described type strains.</title>
        <authorList>
            <person name="Whitman W."/>
        </authorList>
    </citation>
    <scope>NUCLEOTIDE SEQUENCE [LARGE SCALE GENOMIC DNA]</scope>
    <source>
        <strain evidence="8 9">CECT 5696</strain>
    </source>
</reference>
<evidence type="ECO:0000313" key="9">
    <source>
        <dbReference type="Proteomes" id="UP000246635"/>
    </source>
</evidence>
<comment type="caution">
    <text evidence="8">The sequence shown here is derived from an EMBL/GenBank/DDBJ whole genome shotgun (WGS) entry which is preliminary data.</text>
</comment>
<dbReference type="Proteomes" id="UP000246635">
    <property type="component" value="Unassembled WGS sequence"/>
</dbReference>
<sequence>MNQAEDQERMHVLVKEQQHRLKRFCRKLAGSNWDADDLAQTTWMKIWRQGAGSRPVSSSYLYRVAANAWIDLCRKRRLACEELTEQLADRIMAEDQVEVSPELTEAMSAVVSLLPPRQRMVLLFIEGLQFTAGETAVLLEMSEGAVKAALHRARTKLDGWRQERAGGRRIRGKRMPAARRSYADEAVVYAYLNAFRTRNVTGLLLLLNADESQDVLPAVQGAHVAPVQASAAVDVRASYAGGFDTLMYAA</sequence>
<dbReference type="SUPFAM" id="SSF88659">
    <property type="entry name" value="Sigma3 and sigma4 domains of RNA polymerase sigma factors"/>
    <property type="match status" value="1"/>
</dbReference>
<comment type="similarity">
    <text evidence="1">Belongs to the sigma-70 factor family. ECF subfamily.</text>
</comment>
<keyword evidence="2" id="KW-0805">Transcription regulation</keyword>
<dbReference type="GO" id="GO:0006352">
    <property type="term" value="P:DNA-templated transcription initiation"/>
    <property type="evidence" value="ECO:0007669"/>
    <property type="project" value="InterPro"/>
</dbReference>
<dbReference type="PANTHER" id="PTHR43133">
    <property type="entry name" value="RNA POLYMERASE ECF-TYPE SIGMA FACTO"/>
    <property type="match status" value="1"/>
</dbReference>
<keyword evidence="4" id="KW-0238">DNA-binding</keyword>
<evidence type="ECO:0000313" key="8">
    <source>
        <dbReference type="EMBL" id="PWV95705.1"/>
    </source>
</evidence>
<organism evidence="8 9">
    <name type="scientific">Paenibacillus cellulosilyticus</name>
    <dbReference type="NCBI Taxonomy" id="375489"/>
    <lineage>
        <taxon>Bacteria</taxon>
        <taxon>Bacillati</taxon>
        <taxon>Bacillota</taxon>
        <taxon>Bacilli</taxon>
        <taxon>Bacillales</taxon>
        <taxon>Paenibacillaceae</taxon>
        <taxon>Paenibacillus</taxon>
    </lineage>
</organism>
<name>A0A2V2YN32_9BACL</name>
<dbReference type="CDD" id="cd06171">
    <property type="entry name" value="Sigma70_r4"/>
    <property type="match status" value="1"/>
</dbReference>
<dbReference type="InterPro" id="IPR013325">
    <property type="entry name" value="RNA_pol_sigma_r2"/>
</dbReference>
<keyword evidence="9" id="KW-1185">Reference proteome</keyword>
<dbReference type="InterPro" id="IPR007627">
    <property type="entry name" value="RNA_pol_sigma70_r2"/>
</dbReference>
<dbReference type="Gene3D" id="1.10.1740.10">
    <property type="match status" value="1"/>
</dbReference>
<evidence type="ECO:0000259" key="6">
    <source>
        <dbReference type="Pfam" id="PF04542"/>
    </source>
</evidence>
<evidence type="ECO:0000256" key="3">
    <source>
        <dbReference type="ARBA" id="ARBA00023082"/>
    </source>
</evidence>
<dbReference type="EMBL" id="QGTQ01000025">
    <property type="protein sequence ID" value="PWV95705.1"/>
    <property type="molecule type" value="Genomic_DNA"/>
</dbReference>
<dbReference type="NCBIfam" id="TIGR02937">
    <property type="entry name" value="sigma70-ECF"/>
    <property type="match status" value="1"/>
</dbReference>
<evidence type="ECO:0000256" key="2">
    <source>
        <dbReference type="ARBA" id="ARBA00023015"/>
    </source>
</evidence>
<dbReference type="InterPro" id="IPR014284">
    <property type="entry name" value="RNA_pol_sigma-70_dom"/>
</dbReference>
<dbReference type="RefSeq" id="WP_110046322.1">
    <property type="nucleotide sequence ID" value="NZ_CP054613.1"/>
</dbReference>
<feature type="domain" description="RNA polymerase sigma-70 region 2" evidence="6">
    <location>
        <begin position="13"/>
        <end position="77"/>
    </location>
</feature>
<feature type="domain" description="RNA polymerase sigma factor 70 region 4 type 2" evidence="7">
    <location>
        <begin position="107"/>
        <end position="157"/>
    </location>
</feature>
<dbReference type="Pfam" id="PF08281">
    <property type="entry name" value="Sigma70_r4_2"/>
    <property type="match status" value="1"/>
</dbReference>
<evidence type="ECO:0000256" key="1">
    <source>
        <dbReference type="ARBA" id="ARBA00010641"/>
    </source>
</evidence>
<dbReference type="GO" id="GO:0016987">
    <property type="term" value="F:sigma factor activity"/>
    <property type="evidence" value="ECO:0007669"/>
    <property type="project" value="UniProtKB-KW"/>
</dbReference>